<dbReference type="STRING" id="311458.CSUB_C1287"/>
<reference evidence="2 4" key="2">
    <citation type="journal article" date="2011" name="Nucleic Acids Res.">
        <title>Insights into the evolution of Archaea and eukaryotic protein modifier systems revealed by the genome of a novel archaeal group.</title>
        <authorList>
            <person name="Nunoura T."/>
            <person name="Takaki Y."/>
            <person name="Kakuta J."/>
            <person name="Nishi S."/>
            <person name="Sugahara J."/>
            <person name="Kazama H."/>
            <person name="Chee G."/>
            <person name="Hattori M."/>
            <person name="Kanai A."/>
            <person name="Atomi H."/>
            <person name="Takai K."/>
            <person name="Takami H."/>
        </authorList>
    </citation>
    <scope>NUCLEOTIDE SEQUENCE [LARGE SCALE GENOMIC DNA]</scope>
</reference>
<dbReference type="Proteomes" id="UP000008120">
    <property type="component" value="Chromosome"/>
</dbReference>
<protein>
    <recommendedName>
        <fullName evidence="1">4-vinyl reductase 4VR domain-containing protein</fullName>
    </recommendedName>
</protein>
<accession>E6N7T9</accession>
<dbReference type="BioCyc" id="CCAL311458:G131R-1302-MONOMER"/>
<dbReference type="EMBL" id="AP011863">
    <property type="protein sequence ID" value="BAJ48358.1"/>
    <property type="molecule type" value="Genomic_DNA"/>
</dbReference>
<name>E6N7T9_CALS0</name>
<dbReference type="Pfam" id="PF02830">
    <property type="entry name" value="V4R"/>
    <property type="match status" value="1"/>
</dbReference>
<evidence type="ECO:0000313" key="3">
    <source>
        <dbReference type="EMBL" id="BAJ51138.1"/>
    </source>
</evidence>
<dbReference type="SMART" id="SM00989">
    <property type="entry name" value="V4R"/>
    <property type="match status" value="1"/>
</dbReference>
<gene>
    <name evidence="3" type="ORF">CSUB_C1287</name>
    <name evidence="2" type="ORF">HGMM_F49D05C13</name>
</gene>
<dbReference type="Gene3D" id="3.30.1380.20">
    <property type="entry name" value="Trafficking protein particle complex subunit 3"/>
    <property type="match status" value="1"/>
</dbReference>
<dbReference type="InterPro" id="IPR024096">
    <property type="entry name" value="NO_sig/Golgi_transp_ligand-bd"/>
</dbReference>
<proteinExistence type="predicted"/>
<sequence>MNPCNGFYMLIRIVLPLPFRELSGERPRPFAGEQFKTGNKEFDEIVKFTGGAAVLVLDESFAEGRNFIQTLFAKKPIMEIISPRGSSESRNVLHVEVDNLQSLSIQVNTVRKTHQPMILLHLYLPDILVKHGEENVLRMINFWLDEIRRNGHLEFFIIPKHTFIDFERKLLSIVDGALELSVEKKQSGYETFFTPIRLSDDRHNLKPVSYVIEDGKLLVRPQMQTPESALARVRQLIMSGEEVKVVLTGKQAGKISLSHYFLLREVSGWSLGWIAEAFWDELDDVLKSLGILYDSGVIKFVTIPVERSFLAEKVGNYGQKLAVVFTAGFEELAETVTGYLNHDKDKDLKLGYTLSYLRQLYARLYAYARASIESTSFDTLLAKMLREQLGLKADVKKKSSKIFVVEVKSCPVCGELDTIEDPQHCQEAFSPMLSGAARAVLKTGVEVSELECSGKGGKKCVFVVKVLS</sequence>
<dbReference type="AlphaFoldDB" id="E6N7T9"/>
<evidence type="ECO:0000313" key="4">
    <source>
        <dbReference type="Proteomes" id="UP000008120"/>
    </source>
</evidence>
<dbReference type="KEGG" id="csu:CSUB_C1287"/>
<evidence type="ECO:0000313" key="2">
    <source>
        <dbReference type="EMBL" id="BAJ48358.1"/>
    </source>
</evidence>
<organism evidence="2 4">
    <name type="scientific">Caldiarchaeum subterraneum</name>
    <dbReference type="NCBI Taxonomy" id="311458"/>
    <lineage>
        <taxon>Archaea</taxon>
        <taxon>Nitrososphaerota</taxon>
        <taxon>Candidatus Caldarchaeales</taxon>
        <taxon>Candidatus Caldarchaeaceae</taxon>
        <taxon>Candidatus Caldarchaeum</taxon>
    </lineage>
</organism>
<dbReference type="InterPro" id="IPR004096">
    <property type="entry name" value="V4R"/>
</dbReference>
<feature type="domain" description="4-vinyl reductase 4VR" evidence="1">
    <location>
        <begin position="402"/>
        <end position="466"/>
    </location>
</feature>
<dbReference type="EMBL" id="BA000048">
    <property type="protein sequence ID" value="BAJ51138.1"/>
    <property type="molecule type" value="Genomic_DNA"/>
</dbReference>
<evidence type="ECO:0000259" key="1">
    <source>
        <dbReference type="SMART" id="SM00989"/>
    </source>
</evidence>
<reference evidence="2 4" key="1">
    <citation type="journal article" date="2005" name="Environ. Microbiol.">
        <title>Genetic and functional properties of uncultivated thermophilic crenarchaeotes from a subsurface gold mine as revealed by analysis of genome fragments.</title>
        <authorList>
            <person name="Nunoura T."/>
            <person name="Hirayama H."/>
            <person name="Takami H."/>
            <person name="Oida H."/>
            <person name="Nishi S."/>
            <person name="Shimamura S."/>
            <person name="Suzuki Y."/>
            <person name="Inagaki F."/>
            <person name="Takai K."/>
            <person name="Nealson K.H."/>
            <person name="Horikoshi K."/>
        </authorList>
    </citation>
    <scope>NUCLEOTIDE SEQUENCE [LARGE SCALE GENOMIC DNA]</scope>
</reference>
<dbReference type="SUPFAM" id="SSF111126">
    <property type="entry name" value="Ligand-binding domain in the NO signalling and Golgi transport"/>
    <property type="match status" value="1"/>
</dbReference>